<protein>
    <recommendedName>
        <fullName evidence="3">Phage protein</fullName>
    </recommendedName>
</protein>
<evidence type="ECO:0000313" key="1">
    <source>
        <dbReference type="EMBL" id="SQF41970.1"/>
    </source>
</evidence>
<organism evidence="1 2">
    <name type="scientific">Streptococcus lutetiensis</name>
    <dbReference type="NCBI Taxonomy" id="150055"/>
    <lineage>
        <taxon>Bacteria</taxon>
        <taxon>Bacillati</taxon>
        <taxon>Bacillota</taxon>
        <taxon>Bacilli</taxon>
        <taxon>Lactobacillales</taxon>
        <taxon>Streptococcaceae</taxon>
        <taxon>Streptococcus</taxon>
    </lineage>
</organism>
<proteinExistence type="predicted"/>
<evidence type="ECO:0008006" key="3">
    <source>
        <dbReference type="Google" id="ProtNLM"/>
    </source>
</evidence>
<dbReference type="RefSeq" id="WP_111698411.1">
    <property type="nucleotide sequence ID" value="NZ_CP066277.1"/>
</dbReference>
<evidence type="ECO:0000313" key="2">
    <source>
        <dbReference type="Proteomes" id="UP000248954"/>
    </source>
</evidence>
<dbReference type="AlphaFoldDB" id="A0AB38G4V4"/>
<dbReference type="EMBL" id="LS483348">
    <property type="protein sequence ID" value="SQF41970.1"/>
    <property type="molecule type" value="Genomic_DNA"/>
</dbReference>
<gene>
    <name evidence="1" type="ORF">NCTC8738_00747</name>
</gene>
<accession>A0AB38G4V4</accession>
<name>A0AB38G4V4_9STRE</name>
<sequence length="70" mass="8083">MSKNFDTFKEKTYDSLRQMISGDTNIILGMIETLLQAQAKDLEVTFTNEKINVLTKKIDELESEVRKLSK</sequence>
<dbReference type="Proteomes" id="UP000248954">
    <property type="component" value="Chromosome 1"/>
</dbReference>
<reference evidence="1 2" key="1">
    <citation type="submission" date="2018-06" db="EMBL/GenBank/DDBJ databases">
        <authorList>
            <consortium name="Pathogen Informatics"/>
            <person name="Doyle S."/>
        </authorList>
    </citation>
    <scope>NUCLEOTIDE SEQUENCE [LARGE SCALE GENOMIC DNA]</scope>
    <source>
        <strain evidence="1 2">NCTC8738</strain>
    </source>
</reference>